<feature type="region of interest" description="Disordered" evidence="1">
    <location>
        <begin position="228"/>
        <end position="255"/>
    </location>
</feature>
<name>A0A9P6PNP4_9FUNG</name>
<feature type="non-terminal residue" evidence="2">
    <location>
        <position position="255"/>
    </location>
</feature>
<dbReference type="OrthoDB" id="10446647at2759"/>
<dbReference type="AlphaFoldDB" id="A0A9P6PNP4"/>
<proteinExistence type="predicted"/>
<accession>A0A9P6PNP4</accession>
<reference evidence="2" key="1">
    <citation type="journal article" date="2020" name="Fungal Divers.">
        <title>Resolving the Mortierellaceae phylogeny through synthesis of multi-gene phylogenetics and phylogenomics.</title>
        <authorList>
            <person name="Vandepol N."/>
            <person name="Liber J."/>
            <person name="Desiro A."/>
            <person name="Na H."/>
            <person name="Kennedy M."/>
            <person name="Barry K."/>
            <person name="Grigoriev I.V."/>
            <person name="Miller A.N."/>
            <person name="O'Donnell K."/>
            <person name="Stajich J.E."/>
            <person name="Bonito G."/>
        </authorList>
    </citation>
    <scope>NUCLEOTIDE SEQUENCE</scope>
    <source>
        <strain evidence="2">BC1065</strain>
    </source>
</reference>
<evidence type="ECO:0000313" key="2">
    <source>
        <dbReference type="EMBL" id="KAG0249217.1"/>
    </source>
</evidence>
<gene>
    <name evidence="2" type="ORF">DFQ27_000277</name>
</gene>
<evidence type="ECO:0000313" key="3">
    <source>
        <dbReference type="Proteomes" id="UP000807716"/>
    </source>
</evidence>
<comment type="caution">
    <text evidence="2">The sequence shown here is derived from an EMBL/GenBank/DDBJ whole genome shotgun (WGS) entry which is preliminary data.</text>
</comment>
<sequence>MKDKDGKQIEPPTTSIILDNNLDTLQSQVKNKVRKIKVNGEALSVPDEPEIFLKPTHRAGHKEFIQLTDDNFHDEIRRSWQHFRAVLDKRGSKTEAVVLDIFTYVDTPVPNSTTLHRGSQTTVRAHAESISRAVRQGRLPQMGRYESAFAAQTLSRRKAAVPQDGTAPVIGETVTRAQIRHIDRMVEEGRIPATPPAELDGPITLQVTSITFASRDELRRAVGLTSGFHINGLHDNQPRSPSRLSENIDDIDDRS</sequence>
<dbReference type="EMBL" id="JAAAJB010001048">
    <property type="protein sequence ID" value="KAG0249217.1"/>
    <property type="molecule type" value="Genomic_DNA"/>
</dbReference>
<keyword evidence="3" id="KW-1185">Reference proteome</keyword>
<dbReference type="Proteomes" id="UP000807716">
    <property type="component" value="Unassembled WGS sequence"/>
</dbReference>
<evidence type="ECO:0000256" key="1">
    <source>
        <dbReference type="SAM" id="MobiDB-lite"/>
    </source>
</evidence>
<organism evidence="2 3">
    <name type="scientific">Actinomortierella ambigua</name>
    <dbReference type="NCBI Taxonomy" id="1343610"/>
    <lineage>
        <taxon>Eukaryota</taxon>
        <taxon>Fungi</taxon>
        <taxon>Fungi incertae sedis</taxon>
        <taxon>Mucoromycota</taxon>
        <taxon>Mortierellomycotina</taxon>
        <taxon>Mortierellomycetes</taxon>
        <taxon>Mortierellales</taxon>
        <taxon>Mortierellaceae</taxon>
        <taxon>Actinomortierella</taxon>
    </lineage>
</organism>
<protein>
    <submittedName>
        <fullName evidence="2">Uncharacterized protein</fullName>
    </submittedName>
</protein>